<feature type="transmembrane region" description="Helical" evidence="1">
    <location>
        <begin position="12"/>
        <end position="32"/>
    </location>
</feature>
<dbReference type="KEGG" id="acaf:CA12_30020"/>
<evidence type="ECO:0000313" key="2">
    <source>
        <dbReference type="EMBL" id="QDT16894.1"/>
    </source>
</evidence>
<dbReference type="EMBL" id="CP036265">
    <property type="protein sequence ID" value="QDT16894.1"/>
    <property type="molecule type" value="Genomic_DNA"/>
</dbReference>
<dbReference type="RefSeq" id="WP_145359816.1">
    <property type="nucleotide sequence ID" value="NZ_CP036265.1"/>
</dbReference>
<keyword evidence="1" id="KW-0812">Transmembrane</keyword>
<feature type="transmembrane region" description="Helical" evidence="1">
    <location>
        <begin position="134"/>
        <end position="154"/>
    </location>
</feature>
<sequence>MNQASPSPAQEAALTVAAAGALFLLYCIELRWSEAAGPWAPPATLICGLALSAGRGSAGGAALAVWVGLLHAAATAGAPGIAVAATAALAAGLRLLTSEPGRRWALAGPLGWAAAAGLTAAAETFSGGGVEPGWRSLPLAVVVGLLGGGLVAAVGGSSRSADRGWA</sequence>
<keyword evidence="3" id="KW-1185">Reference proteome</keyword>
<keyword evidence="1" id="KW-0472">Membrane</keyword>
<keyword evidence="1" id="KW-1133">Transmembrane helix</keyword>
<dbReference type="Proteomes" id="UP000318741">
    <property type="component" value="Chromosome"/>
</dbReference>
<gene>
    <name evidence="2" type="ORF">CA12_30020</name>
</gene>
<feature type="transmembrane region" description="Helical" evidence="1">
    <location>
        <begin position="72"/>
        <end position="92"/>
    </location>
</feature>
<dbReference type="AlphaFoldDB" id="A0A517PBY3"/>
<organism evidence="2 3">
    <name type="scientific">Alienimonas californiensis</name>
    <dbReference type="NCBI Taxonomy" id="2527989"/>
    <lineage>
        <taxon>Bacteria</taxon>
        <taxon>Pseudomonadati</taxon>
        <taxon>Planctomycetota</taxon>
        <taxon>Planctomycetia</taxon>
        <taxon>Planctomycetales</taxon>
        <taxon>Planctomycetaceae</taxon>
        <taxon>Alienimonas</taxon>
    </lineage>
</organism>
<reference evidence="2 3" key="1">
    <citation type="submission" date="2019-02" db="EMBL/GenBank/DDBJ databases">
        <title>Deep-cultivation of Planctomycetes and their phenomic and genomic characterization uncovers novel biology.</title>
        <authorList>
            <person name="Wiegand S."/>
            <person name="Jogler M."/>
            <person name="Boedeker C."/>
            <person name="Pinto D."/>
            <person name="Vollmers J."/>
            <person name="Rivas-Marin E."/>
            <person name="Kohn T."/>
            <person name="Peeters S.H."/>
            <person name="Heuer A."/>
            <person name="Rast P."/>
            <person name="Oberbeckmann S."/>
            <person name="Bunk B."/>
            <person name="Jeske O."/>
            <person name="Meyerdierks A."/>
            <person name="Storesund J.E."/>
            <person name="Kallscheuer N."/>
            <person name="Luecker S."/>
            <person name="Lage O.M."/>
            <person name="Pohl T."/>
            <person name="Merkel B.J."/>
            <person name="Hornburger P."/>
            <person name="Mueller R.-W."/>
            <person name="Bruemmer F."/>
            <person name="Labrenz M."/>
            <person name="Spormann A.M."/>
            <person name="Op den Camp H."/>
            <person name="Overmann J."/>
            <person name="Amann R."/>
            <person name="Jetten M.S.M."/>
            <person name="Mascher T."/>
            <person name="Medema M.H."/>
            <person name="Devos D.P."/>
            <person name="Kaster A.-K."/>
            <person name="Ovreas L."/>
            <person name="Rohde M."/>
            <person name="Galperin M.Y."/>
            <person name="Jogler C."/>
        </authorList>
    </citation>
    <scope>NUCLEOTIDE SEQUENCE [LARGE SCALE GENOMIC DNA]</scope>
    <source>
        <strain evidence="2 3">CA12</strain>
    </source>
</reference>
<name>A0A517PBY3_9PLAN</name>
<evidence type="ECO:0000313" key="3">
    <source>
        <dbReference type="Proteomes" id="UP000318741"/>
    </source>
</evidence>
<feature type="transmembrane region" description="Helical" evidence="1">
    <location>
        <begin position="104"/>
        <end position="122"/>
    </location>
</feature>
<protein>
    <submittedName>
        <fullName evidence="2">Uncharacterized protein</fullName>
    </submittedName>
</protein>
<proteinExistence type="predicted"/>
<accession>A0A517PBY3</accession>
<evidence type="ECO:0000256" key="1">
    <source>
        <dbReference type="SAM" id="Phobius"/>
    </source>
</evidence>